<feature type="transmembrane region" description="Helical" evidence="6">
    <location>
        <begin position="65"/>
        <end position="85"/>
    </location>
</feature>
<dbReference type="InterPro" id="IPR020846">
    <property type="entry name" value="MFS_dom"/>
</dbReference>
<dbReference type="GO" id="GO:0022857">
    <property type="term" value="F:transmembrane transporter activity"/>
    <property type="evidence" value="ECO:0007669"/>
    <property type="project" value="InterPro"/>
</dbReference>
<comment type="subcellular location">
    <subcellularLocation>
        <location evidence="1">Membrane</location>
        <topology evidence="1">Multi-pass membrane protein</topology>
    </subcellularLocation>
</comment>
<feature type="transmembrane region" description="Helical" evidence="6">
    <location>
        <begin position="133"/>
        <end position="151"/>
    </location>
</feature>
<dbReference type="GO" id="GO:0140115">
    <property type="term" value="P:export across plasma membrane"/>
    <property type="evidence" value="ECO:0007669"/>
    <property type="project" value="UniProtKB-ARBA"/>
</dbReference>
<evidence type="ECO:0000256" key="1">
    <source>
        <dbReference type="ARBA" id="ARBA00004141"/>
    </source>
</evidence>
<dbReference type="eggNOG" id="KOG0255">
    <property type="taxonomic scope" value="Eukaryota"/>
</dbReference>
<keyword evidence="4 6" id="KW-0472">Membrane</keyword>
<dbReference type="Gene3D" id="1.20.1720.10">
    <property type="entry name" value="Multidrug resistance protein D"/>
    <property type="match status" value="1"/>
</dbReference>
<sequence>MGFEGNEGGEKLHTQPHNQNNSEFSNTSNDDTESARRIDPNSFVVSFDDENDPWCPHSMPLFRKWLVVIIVCLGTVCVTCTSSIYTATYTQMNPEFGVSSLVATLGLSSFVLGIGLGPAVISPLSESYGRRPIYLTTWLLFIISTIPSAVAKNIETIVITRFFSGFFGGTFLSVAGGSCGDMFPPHKIQTPMALVSLAPFAGPCTGPLLGGFINYYLNFRWTTVLEFTGIFTFLVDAYKQYAASAMASNGLTRCTIAANMPDADDIDWKEAFWWFFWDVCARDEDESHEPGTYNDFVSDVISRERLPVNTIDHPRSWDHLLWHLMRATVYDRGK</sequence>
<dbReference type="InterPro" id="IPR011701">
    <property type="entry name" value="MFS"/>
</dbReference>
<dbReference type="PANTHER" id="PTHR23502">
    <property type="entry name" value="MAJOR FACILITATOR SUPERFAMILY"/>
    <property type="match status" value="1"/>
</dbReference>
<evidence type="ECO:0000313" key="9">
    <source>
        <dbReference type="Proteomes" id="UP000015530"/>
    </source>
</evidence>
<evidence type="ECO:0000256" key="2">
    <source>
        <dbReference type="ARBA" id="ARBA00022692"/>
    </source>
</evidence>
<accession>T0K714</accession>
<dbReference type="Proteomes" id="UP000015530">
    <property type="component" value="Unassembled WGS sequence"/>
</dbReference>
<dbReference type="AlphaFoldDB" id="T0K714"/>
<feature type="transmembrane region" description="Helical" evidence="6">
    <location>
        <begin position="97"/>
        <end position="121"/>
    </location>
</feature>
<proteinExistence type="predicted"/>
<evidence type="ECO:0000259" key="7">
    <source>
        <dbReference type="PROSITE" id="PS50850"/>
    </source>
</evidence>
<dbReference type="Pfam" id="PF07690">
    <property type="entry name" value="MFS_1"/>
    <property type="match status" value="1"/>
</dbReference>
<protein>
    <submittedName>
        <fullName evidence="8">Major facilitator superfamily transporter</fullName>
    </submittedName>
</protein>
<feature type="transmembrane region" description="Helical" evidence="6">
    <location>
        <begin position="192"/>
        <end position="213"/>
    </location>
</feature>
<name>T0K714_COLGC</name>
<dbReference type="GO" id="GO:0042908">
    <property type="term" value="P:xenobiotic transport"/>
    <property type="evidence" value="ECO:0007669"/>
    <property type="project" value="UniProtKB-ARBA"/>
</dbReference>
<dbReference type="EMBL" id="AMYD01001858">
    <property type="protein sequence ID" value="EQB51267.1"/>
    <property type="molecule type" value="Genomic_DNA"/>
</dbReference>
<evidence type="ECO:0000256" key="5">
    <source>
        <dbReference type="SAM" id="MobiDB-lite"/>
    </source>
</evidence>
<dbReference type="InterPro" id="IPR005829">
    <property type="entry name" value="Sugar_transporter_CS"/>
</dbReference>
<reference evidence="9" key="1">
    <citation type="journal article" date="2013" name="Mol. Plant Microbe Interact.">
        <title>Global aspects of pacC regulation of pathogenicity genes in Colletotrichum gloeosporioides as revealed by transcriptome analysis.</title>
        <authorList>
            <person name="Alkan N."/>
            <person name="Meng X."/>
            <person name="Friedlander G."/>
            <person name="Reuveni E."/>
            <person name="Sukno S."/>
            <person name="Sherman A."/>
            <person name="Thon M."/>
            <person name="Fluhr R."/>
            <person name="Prusky D."/>
        </authorList>
    </citation>
    <scope>NUCLEOTIDE SEQUENCE [LARGE SCALE GENOMIC DNA]</scope>
    <source>
        <strain evidence="9">Cg-14</strain>
    </source>
</reference>
<dbReference type="PANTHER" id="PTHR23502:SF7">
    <property type="entry name" value="DRUG_PROTON ANTIPORTER YHK8-RELATED"/>
    <property type="match status" value="1"/>
</dbReference>
<dbReference type="GO" id="GO:0005886">
    <property type="term" value="C:plasma membrane"/>
    <property type="evidence" value="ECO:0007669"/>
    <property type="project" value="TreeGrafter"/>
</dbReference>
<gene>
    <name evidence="8" type="ORF">CGLO_09214</name>
</gene>
<feature type="transmembrane region" description="Helical" evidence="6">
    <location>
        <begin position="157"/>
        <end position="180"/>
    </location>
</feature>
<organism evidence="8 9">
    <name type="scientific">Colletotrichum gloeosporioides (strain Cg-14)</name>
    <name type="common">Anthracnose fungus</name>
    <name type="synonym">Glomerella cingulata</name>
    <dbReference type="NCBI Taxonomy" id="1237896"/>
    <lineage>
        <taxon>Eukaryota</taxon>
        <taxon>Fungi</taxon>
        <taxon>Dikarya</taxon>
        <taxon>Ascomycota</taxon>
        <taxon>Pezizomycotina</taxon>
        <taxon>Sordariomycetes</taxon>
        <taxon>Hypocreomycetidae</taxon>
        <taxon>Glomerellales</taxon>
        <taxon>Glomerellaceae</taxon>
        <taxon>Colletotrichum</taxon>
        <taxon>Colletotrichum gloeosporioides species complex</taxon>
    </lineage>
</organism>
<evidence type="ECO:0000256" key="6">
    <source>
        <dbReference type="SAM" id="Phobius"/>
    </source>
</evidence>
<keyword evidence="2 6" id="KW-0812">Transmembrane</keyword>
<keyword evidence="3 6" id="KW-1133">Transmembrane helix</keyword>
<evidence type="ECO:0000256" key="3">
    <source>
        <dbReference type="ARBA" id="ARBA00022989"/>
    </source>
</evidence>
<dbReference type="PROSITE" id="PS00216">
    <property type="entry name" value="SUGAR_TRANSPORT_1"/>
    <property type="match status" value="1"/>
</dbReference>
<evidence type="ECO:0000256" key="4">
    <source>
        <dbReference type="ARBA" id="ARBA00023136"/>
    </source>
</evidence>
<dbReference type="SUPFAM" id="SSF103473">
    <property type="entry name" value="MFS general substrate transporter"/>
    <property type="match status" value="1"/>
</dbReference>
<feature type="domain" description="Major facilitator superfamily (MFS) profile" evidence="7">
    <location>
        <begin position="67"/>
        <end position="334"/>
    </location>
</feature>
<dbReference type="PROSITE" id="PS50850">
    <property type="entry name" value="MFS"/>
    <property type="match status" value="1"/>
</dbReference>
<evidence type="ECO:0000313" key="8">
    <source>
        <dbReference type="EMBL" id="EQB51267.1"/>
    </source>
</evidence>
<comment type="caution">
    <text evidence="8">The sequence shown here is derived from an EMBL/GenBank/DDBJ whole genome shotgun (WGS) entry which is preliminary data.</text>
</comment>
<dbReference type="InterPro" id="IPR036259">
    <property type="entry name" value="MFS_trans_sf"/>
</dbReference>
<feature type="compositionally biased region" description="Polar residues" evidence="5">
    <location>
        <begin position="15"/>
        <end position="29"/>
    </location>
</feature>
<dbReference type="HOGENOM" id="CLU_831572_0_0_1"/>
<dbReference type="OrthoDB" id="5296287at2759"/>
<feature type="region of interest" description="Disordered" evidence="5">
    <location>
        <begin position="1"/>
        <end position="35"/>
    </location>
</feature>